<dbReference type="OrthoDB" id="2365314at2"/>
<feature type="transmembrane region" description="Helical" evidence="5">
    <location>
        <begin position="63"/>
        <end position="82"/>
    </location>
</feature>
<evidence type="ECO:0000256" key="2">
    <source>
        <dbReference type="ARBA" id="ARBA00022692"/>
    </source>
</evidence>
<feature type="transmembrane region" description="Helical" evidence="5">
    <location>
        <begin position="89"/>
        <end position="109"/>
    </location>
</feature>
<dbReference type="Proteomes" id="UP000185568">
    <property type="component" value="Unassembled WGS sequence"/>
</dbReference>
<feature type="transmembrane region" description="Helical" evidence="5">
    <location>
        <begin position="12"/>
        <end position="27"/>
    </location>
</feature>
<evidence type="ECO:0000313" key="7">
    <source>
        <dbReference type="Proteomes" id="UP000185568"/>
    </source>
</evidence>
<keyword evidence="4 5" id="KW-0472">Membrane</keyword>
<accession>A0A1Q8Q990</accession>
<dbReference type="EMBL" id="MSDU01000004">
    <property type="protein sequence ID" value="OLN23825.1"/>
    <property type="molecule type" value="Genomic_DNA"/>
</dbReference>
<protein>
    <submittedName>
        <fullName evidence="6">Uncharacterized protein</fullName>
    </submittedName>
</protein>
<evidence type="ECO:0000256" key="4">
    <source>
        <dbReference type="ARBA" id="ARBA00023136"/>
    </source>
</evidence>
<keyword evidence="1" id="KW-1003">Cell membrane</keyword>
<sequence>MDFLTSNTHLHITTWAVAVILFLVAVTKPSKGVHMALRLFYVLILISGLLLFIQYNSVDPMMYGLKMLGGILTIGLMEMTLVRKKKGKGTGGVLIGAIVLLLITIYLGFDLPVGF</sequence>
<dbReference type="RefSeq" id="WP_075397138.1">
    <property type="nucleotide sequence ID" value="NZ_MSDU01000004.1"/>
</dbReference>
<reference evidence="6 7" key="1">
    <citation type="submission" date="2016-12" db="EMBL/GenBank/DDBJ databases">
        <title>Domibacillus antri genome sequencing.</title>
        <authorList>
            <person name="Verma A."/>
            <person name="Krishnamurthi S."/>
        </authorList>
    </citation>
    <scope>NUCLEOTIDE SEQUENCE [LARGE SCALE GENOMIC DNA]</scope>
    <source>
        <strain evidence="6 7">XD80</strain>
    </source>
</reference>
<name>A0A1Q8Q990_9BACI</name>
<evidence type="ECO:0000313" key="6">
    <source>
        <dbReference type="EMBL" id="OLN23825.1"/>
    </source>
</evidence>
<dbReference type="AlphaFoldDB" id="A0A1Q8Q990"/>
<feature type="transmembrane region" description="Helical" evidence="5">
    <location>
        <begin position="39"/>
        <end position="57"/>
    </location>
</feature>
<evidence type="ECO:0000256" key="1">
    <source>
        <dbReference type="ARBA" id="ARBA00022475"/>
    </source>
</evidence>
<evidence type="ECO:0000256" key="3">
    <source>
        <dbReference type="ARBA" id="ARBA00022989"/>
    </source>
</evidence>
<keyword evidence="3 5" id="KW-1133">Transmembrane helix</keyword>
<dbReference type="InterPro" id="IPR010899">
    <property type="entry name" value="UPF0344"/>
</dbReference>
<dbReference type="STRING" id="1714264.BTO30_02450"/>
<dbReference type="Pfam" id="PF07457">
    <property type="entry name" value="DUF1516"/>
    <property type="match status" value="1"/>
</dbReference>
<gene>
    <name evidence="6" type="ORF">BTO30_02450</name>
</gene>
<organism evidence="6 7">
    <name type="scientific">Domibacillus antri</name>
    <dbReference type="NCBI Taxonomy" id="1714264"/>
    <lineage>
        <taxon>Bacteria</taxon>
        <taxon>Bacillati</taxon>
        <taxon>Bacillota</taxon>
        <taxon>Bacilli</taxon>
        <taxon>Bacillales</taxon>
        <taxon>Bacillaceae</taxon>
        <taxon>Domibacillus</taxon>
    </lineage>
</organism>
<comment type="caution">
    <text evidence="6">The sequence shown here is derived from an EMBL/GenBank/DDBJ whole genome shotgun (WGS) entry which is preliminary data.</text>
</comment>
<keyword evidence="2 5" id="KW-0812">Transmembrane</keyword>
<keyword evidence="7" id="KW-1185">Reference proteome</keyword>
<evidence type="ECO:0000256" key="5">
    <source>
        <dbReference type="SAM" id="Phobius"/>
    </source>
</evidence>
<proteinExistence type="predicted"/>